<dbReference type="Proteomes" id="UP000037425">
    <property type="component" value="Unassembled WGS sequence"/>
</dbReference>
<dbReference type="PANTHER" id="PTHR13847">
    <property type="entry name" value="SARCOSINE DEHYDROGENASE-RELATED"/>
    <property type="match status" value="1"/>
</dbReference>
<name>A0A0L8BQS9_ENSAD</name>
<dbReference type="GO" id="GO:0016491">
    <property type="term" value="F:oxidoreductase activity"/>
    <property type="evidence" value="ECO:0007669"/>
    <property type="project" value="UniProtKB-KW"/>
</dbReference>
<evidence type="ECO:0000259" key="2">
    <source>
        <dbReference type="Pfam" id="PF01266"/>
    </source>
</evidence>
<dbReference type="AlphaFoldDB" id="A0A0L8BQS9"/>
<dbReference type="PATRIC" id="fig|106592.7.peg.1909"/>
<gene>
    <name evidence="3" type="ORF">AC244_20400</name>
</gene>
<organism evidence="3 4">
    <name type="scientific">Ensifer adhaerens</name>
    <name type="common">Sinorhizobium morelense</name>
    <dbReference type="NCBI Taxonomy" id="106592"/>
    <lineage>
        <taxon>Bacteria</taxon>
        <taxon>Pseudomonadati</taxon>
        <taxon>Pseudomonadota</taxon>
        <taxon>Alphaproteobacteria</taxon>
        <taxon>Hyphomicrobiales</taxon>
        <taxon>Rhizobiaceae</taxon>
        <taxon>Sinorhizobium/Ensifer group</taxon>
        <taxon>Ensifer</taxon>
    </lineage>
</organism>
<dbReference type="InterPro" id="IPR036188">
    <property type="entry name" value="FAD/NAD-bd_sf"/>
</dbReference>
<sequence length="385" mass="40753">MRSGPSSPKVIVVGGGIAGLSVAAAVQQWASVTLIEREAHLGYHASGRSAALFAETYGNAVVRALSVASRPAIVDGGFAEHVRGALHFGGRDDDAMVDELAQKYQALVPSVRRLSADEVNALIPVIRADTTCGGVYEPGALDIDTGKMVHACAATLKALGGTVISGEEVLEISRASGCFQVLTSAGSYVADMVVNAAGAWVDVIAERAGLAGLGFSPKRRTAFMFDPPQGLDARKWPLAVDLHERFYFKPDAGKLIGSLADETDSPPCDAYPEDIDVAIAVDRIEQATELRIGRPQRPWAGLRTFSADRTPVVGFDPRLPGFFWLGGQGGYGFQVSLTLARIASALLRDAPMPQDVAEFGVQFDALTPGRFIETARTSSLSPVDR</sequence>
<dbReference type="InterPro" id="IPR006076">
    <property type="entry name" value="FAD-dep_OxRdtase"/>
</dbReference>
<comment type="caution">
    <text evidence="3">The sequence shown here is derived from an EMBL/GenBank/DDBJ whole genome shotgun (WGS) entry which is preliminary data.</text>
</comment>
<protein>
    <submittedName>
        <fullName evidence="3">FAD-dependent oxidoreductase</fullName>
    </submittedName>
</protein>
<dbReference type="SUPFAM" id="SSF51905">
    <property type="entry name" value="FAD/NAD(P)-binding domain"/>
    <property type="match status" value="1"/>
</dbReference>
<dbReference type="Gene3D" id="3.30.9.10">
    <property type="entry name" value="D-Amino Acid Oxidase, subunit A, domain 2"/>
    <property type="match status" value="1"/>
</dbReference>
<feature type="domain" description="FAD dependent oxidoreductase" evidence="2">
    <location>
        <begin position="9"/>
        <end position="345"/>
    </location>
</feature>
<evidence type="ECO:0000256" key="1">
    <source>
        <dbReference type="ARBA" id="ARBA00023002"/>
    </source>
</evidence>
<keyword evidence="1" id="KW-0560">Oxidoreductase</keyword>
<dbReference type="OrthoDB" id="7421214at2"/>
<reference evidence="4" key="1">
    <citation type="submission" date="2015-07" db="EMBL/GenBank/DDBJ databases">
        <title>Whole genome sequence of an Ensifer adhaerens strain isolated from a cave pool in the Wind Cave National Park.</title>
        <authorList>
            <person name="Eng W.W.H."/>
            <person name="Gan H.M."/>
            <person name="Barton H.A."/>
            <person name="Savka M.A."/>
        </authorList>
    </citation>
    <scope>NUCLEOTIDE SEQUENCE [LARGE SCALE GENOMIC DNA]</scope>
    <source>
        <strain evidence="4">SD006</strain>
    </source>
</reference>
<dbReference type="Pfam" id="PF01266">
    <property type="entry name" value="DAO"/>
    <property type="match status" value="1"/>
</dbReference>
<dbReference type="PANTHER" id="PTHR13847:SF287">
    <property type="entry name" value="FAD-DEPENDENT OXIDOREDUCTASE DOMAIN-CONTAINING PROTEIN 1"/>
    <property type="match status" value="1"/>
</dbReference>
<dbReference type="GO" id="GO:0005737">
    <property type="term" value="C:cytoplasm"/>
    <property type="evidence" value="ECO:0007669"/>
    <property type="project" value="TreeGrafter"/>
</dbReference>
<evidence type="ECO:0000313" key="3">
    <source>
        <dbReference type="EMBL" id="KOF16905.1"/>
    </source>
</evidence>
<proteinExistence type="predicted"/>
<evidence type="ECO:0000313" key="4">
    <source>
        <dbReference type="Proteomes" id="UP000037425"/>
    </source>
</evidence>
<dbReference type="EMBL" id="LGAP01000014">
    <property type="protein sequence ID" value="KOF16905.1"/>
    <property type="molecule type" value="Genomic_DNA"/>
</dbReference>
<dbReference type="Gene3D" id="3.50.50.60">
    <property type="entry name" value="FAD/NAD(P)-binding domain"/>
    <property type="match status" value="1"/>
</dbReference>
<accession>A0A0L8BQS9</accession>